<evidence type="ECO:0000313" key="1">
    <source>
        <dbReference type="EMBL" id="GLW55982.1"/>
    </source>
</evidence>
<dbReference type="OrthoDB" id="4181393at2"/>
<sequence>MPDHYPYRVLTPAGGPTLLWRLGENDEPDAFLTGPDGSLLRFPDPAAAEAHCLRHGLDFFWGAGNTLDLAAARHWTEAPHLEPPASCRLLLDTWNFFTDLPGALPPEGPVHDGAYDKLFGGTALHPTSDPASWTAAETAAVRALFTAGFARWDRLTGAAPH</sequence>
<name>A0A9W6PJI0_9ACTN</name>
<proteinExistence type="predicted"/>
<organism evidence="1 2">
    <name type="scientific">Kitasatospora phosalacinea</name>
    <dbReference type="NCBI Taxonomy" id="2065"/>
    <lineage>
        <taxon>Bacteria</taxon>
        <taxon>Bacillati</taxon>
        <taxon>Actinomycetota</taxon>
        <taxon>Actinomycetes</taxon>
        <taxon>Kitasatosporales</taxon>
        <taxon>Streptomycetaceae</taxon>
        <taxon>Kitasatospora</taxon>
    </lineage>
</organism>
<dbReference type="EMBL" id="BSRX01000023">
    <property type="protein sequence ID" value="GLW55982.1"/>
    <property type="molecule type" value="Genomic_DNA"/>
</dbReference>
<dbReference type="AlphaFoldDB" id="A0A9W6PJI0"/>
<protein>
    <submittedName>
        <fullName evidence="1">Uncharacterized protein</fullName>
    </submittedName>
</protein>
<dbReference type="RefSeq" id="WP_033254522.1">
    <property type="nucleotide sequence ID" value="NZ_BSRX01000023.1"/>
</dbReference>
<reference evidence="1" key="1">
    <citation type="submission" date="2023-02" db="EMBL/GenBank/DDBJ databases">
        <title>Kitasatospora phosalacinea NBRC 14362.</title>
        <authorList>
            <person name="Ichikawa N."/>
            <person name="Sato H."/>
            <person name="Tonouchi N."/>
        </authorList>
    </citation>
    <scope>NUCLEOTIDE SEQUENCE</scope>
    <source>
        <strain evidence="1">NBRC 14362</strain>
    </source>
</reference>
<comment type="caution">
    <text evidence="1">The sequence shown here is derived from an EMBL/GenBank/DDBJ whole genome shotgun (WGS) entry which is preliminary data.</text>
</comment>
<evidence type="ECO:0000313" key="2">
    <source>
        <dbReference type="Proteomes" id="UP001165143"/>
    </source>
</evidence>
<accession>A0A9W6PJI0</accession>
<gene>
    <name evidence="1" type="ORF">Kpho01_39930</name>
</gene>
<dbReference type="Proteomes" id="UP001165143">
    <property type="component" value="Unassembled WGS sequence"/>
</dbReference>